<dbReference type="Proteomes" id="UP000249185">
    <property type="component" value="Unassembled WGS sequence"/>
</dbReference>
<dbReference type="PANTHER" id="PTHR12302">
    <property type="entry name" value="EBNA2 BINDING PROTEIN P100"/>
    <property type="match status" value="1"/>
</dbReference>
<name>A0A2W5N845_RHOSU</name>
<protein>
    <submittedName>
        <fullName evidence="2">Nuclease</fullName>
    </submittedName>
</protein>
<dbReference type="SMART" id="SM00318">
    <property type="entry name" value="SNc"/>
    <property type="match status" value="1"/>
</dbReference>
<accession>A0A2W5N845</accession>
<dbReference type="AlphaFoldDB" id="A0A2W5N845"/>
<dbReference type="Pfam" id="PF00565">
    <property type="entry name" value="SNase"/>
    <property type="match status" value="1"/>
</dbReference>
<dbReference type="Gene3D" id="2.40.50.90">
    <property type="match status" value="1"/>
</dbReference>
<sequence>MRTGSRRRGRQGTRRGAAALLLLALGVLPAIAPVPEGPRGAAVVSDGDTLKVGATKVRLYGIDAPETAQRCGAWDCGGAARARLASLTEGRMVTCVTRDIDKYGRTVATCRAGDRDLGGALVAEGLAWAFTRYAADYVEAEAGARAAGLGIWRGAAEAPWDYRAGLRADRERAAEAKAAAEAGDCRVKGNISADGEKIYHLPGSAAYARVRIATDKGERWFCDERAAIAAGWRAVKG</sequence>
<proteinExistence type="predicted"/>
<evidence type="ECO:0000313" key="3">
    <source>
        <dbReference type="Proteomes" id="UP000249185"/>
    </source>
</evidence>
<dbReference type="SUPFAM" id="SSF50199">
    <property type="entry name" value="Staphylococcal nuclease"/>
    <property type="match status" value="1"/>
</dbReference>
<organism evidence="2 3">
    <name type="scientific">Rhodovulum sulfidophilum</name>
    <name type="common">Rhodobacter sulfidophilus</name>
    <dbReference type="NCBI Taxonomy" id="35806"/>
    <lineage>
        <taxon>Bacteria</taxon>
        <taxon>Pseudomonadati</taxon>
        <taxon>Pseudomonadota</taxon>
        <taxon>Alphaproteobacteria</taxon>
        <taxon>Rhodobacterales</taxon>
        <taxon>Paracoccaceae</taxon>
        <taxon>Rhodovulum</taxon>
    </lineage>
</organism>
<evidence type="ECO:0000259" key="1">
    <source>
        <dbReference type="PROSITE" id="PS50830"/>
    </source>
</evidence>
<dbReference type="InterPro" id="IPR016071">
    <property type="entry name" value="Staphylococal_nuclease_OB-fold"/>
</dbReference>
<evidence type="ECO:0000313" key="2">
    <source>
        <dbReference type="EMBL" id="PZQ49204.1"/>
    </source>
</evidence>
<dbReference type="PANTHER" id="PTHR12302:SF26">
    <property type="entry name" value="BLR1266 PROTEIN"/>
    <property type="match status" value="1"/>
</dbReference>
<gene>
    <name evidence="2" type="ORF">DI556_11680</name>
</gene>
<comment type="caution">
    <text evidence="2">The sequence shown here is derived from an EMBL/GenBank/DDBJ whole genome shotgun (WGS) entry which is preliminary data.</text>
</comment>
<dbReference type="EMBL" id="QFPW01000008">
    <property type="protein sequence ID" value="PZQ49204.1"/>
    <property type="molecule type" value="Genomic_DNA"/>
</dbReference>
<dbReference type="PROSITE" id="PS50830">
    <property type="entry name" value="TNASE_3"/>
    <property type="match status" value="1"/>
</dbReference>
<dbReference type="InterPro" id="IPR035437">
    <property type="entry name" value="SNase_OB-fold_sf"/>
</dbReference>
<feature type="domain" description="TNase-like" evidence="1">
    <location>
        <begin position="44"/>
        <end position="154"/>
    </location>
</feature>
<reference evidence="2 3" key="1">
    <citation type="submission" date="2017-08" db="EMBL/GenBank/DDBJ databases">
        <title>Infants hospitalized years apart are colonized by the same room-sourced microbial strains.</title>
        <authorList>
            <person name="Brooks B."/>
            <person name="Olm M.R."/>
            <person name="Firek B.A."/>
            <person name="Baker R."/>
            <person name="Thomas B.C."/>
            <person name="Morowitz M.J."/>
            <person name="Banfield J.F."/>
        </authorList>
    </citation>
    <scope>NUCLEOTIDE SEQUENCE [LARGE SCALE GENOMIC DNA]</scope>
    <source>
        <strain evidence="2">S2_005_002_R2_34</strain>
    </source>
</reference>